<feature type="compositionally biased region" description="Low complexity" evidence="1">
    <location>
        <begin position="345"/>
        <end position="355"/>
    </location>
</feature>
<feature type="compositionally biased region" description="Polar residues" evidence="1">
    <location>
        <begin position="369"/>
        <end position="383"/>
    </location>
</feature>
<feature type="compositionally biased region" description="Basic and acidic residues" evidence="1">
    <location>
        <begin position="334"/>
        <end position="344"/>
    </location>
</feature>
<dbReference type="AlphaFoldDB" id="A0ABD3HWN3"/>
<keyword evidence="3" id="KW-1185">Reference proteome</keyword>
<feature type="compositionally biased region" description="Polar residues" evidence="1">
    <location>
        <begin position="30"/>
        <end position="44"/>
    </location>
</feature>
<dbReference type="EMBL" id="JBJQOH010000003">
    <property type="protein sequence ID" value="KAL3694481.1"/>
    <property type="molecule type" value="Genomic_DNA"/>
</dbReference>
<feature type="compositionally biased region" description="Acidic residues" evidence="1">
    <location>
        <begin position="320"/>
        <end position="333"/>
    </location>
</feature>
<proteinExistence type="predicted"/>
<evidence type="ECO:0000313" key="3">
    <source>
        <dbReference type="Proteomes" id="UP001633002"/>
    </source>
</evidence>
<dbReference type="Proteomes" id="UP001633002">
    <property type="component" value="Unassembled WGS sequence"/>
</dbReference>
<feature type="compositionally biased region" description="Low complexity" evidence="1">
    <location>
        <begin position="65"/>
        <end position="83"/>
    </location>
</feature>
<protein>
    <submittedName>
        <fullName evidence="2">Uncharacterized protein</fullName>
    </submittedName>
</protein>
<feature type="region of interest" description="Disordered" evidence="1">
    <location>
        <begin position="287"/>
        <end position="448"/>
    </location>
</feature>
<reference evidence="2 3" key="1">
    <citation type="submission" date="2024-09" db="EMBL/GenBank/DDBJ databases">
        <title>Chromosome-scale assembly of Riccia sorocarpa.</title>
        <authorList>
            <person name="Paukszto L."/>
        </authorList>
    </citation>
    <scope>NUCLEOTIDE SEQUENCE [LARGE SCALE GENOMIC DNA]</scope>
    <source>
        <strain evidence="2">LP-2024</strain>
        <tissue evidence="2">Aerial parts of the thallus</tissue>
    </source>
</reference>
<evidence type="ECO:0000313" key="2">
    <source>
        <dbReference type="EMBL" id="KAL3694481.1"/>
    </source>
</evidence>
<feature type="compositionally biased region" description="Polar residues" evidence="1">
    <location>
        <begin position="395"/>
        <end position="414"/>
    </location>
</feature>
<feature type="compositionally biased region" description="Basic and acidic residues" evidence="1">
    <location>
        <begin position="166"/>
        <end position="175"/>
    </location>
</feature>
<feature type="compositionally biased region" description="Gly residues" evidence="1">
    <location>
        <begin position="54"/>
        <end position="64"/>
    </location>
</feature>
<gene>
    <name evidence="2" type="ORF">R1sor_008132</name>
</gene>
<accession>A0ABD3HWN3</accession>
<name>A0ABD3HWN3_9MARC</name>
<feature type="compositionally biased region" description="Polar residues" evidence="1">
    <location>
        <begin position="84"/>
        <end position="98"/>
    </location>
</feature>
<sequence length="448" mass="47271">MVRNPGRAPSGLPPSQGRRTDRQERHRTHGTSASGVRPTPSTVSGGRPLTHHGGSSGRGAGTTGSGSSAGRTARVTTGAASGGFTLQTSILVTTSAPTPSIIAPATVGRGSREGPSGEGPSGEGSSEPTLDVSHIFETGSDVATLTRGQLQDLEDTTRRRRRSRSSHADDHDSQPRSRRSRRSSPDVVGDRRPQPVPLVELLLDRYGFPEGTDSLKVVGTMDIATRLAAKYGPISARHRNARARVETRREKNVMVTNPYGHQGFTGYRARFESSNAEVGAADGAAAAGGTAVGADGDDAEFDQSNGEEEDDHGQAPQQEPVEDDGEDDEDDQDSPSRFEIREAFRAPAEPAPAAATSEGRSVIRFIVGGQTSAPRTIVPQPSVQRAIPLDPQPSVARTGTPQPSAVRTVVSNPSCARAIVPEPSSRQTQAQTQPVRGTEERRAKKSKK</sequence>
<feature type="region of interest" description="Disordered" evidence="1">
    <location>
        <begin position="1"/>
        <end position="193"/>
    </location>
</feature>
<feature type="compositionally biased region" description="Polar residues" evidence="1">
    <location>
        <begin position="424"/>
        <end position="435"/>
    </location>
</feature>
<comment type="caution">
    <text evidence="2">The sequence shown here is derived from an EMBL/GenBank/DDBJ whole genome shotgun (WGS) entry which is preliminary data.</text>
</comment>
<evidence type="ECO:0000256" key="1">
    <source>
        <dbReference type="SAM" id="MobiDB-lite"/>
    </source>
</evidence>
<organism evidence="2 3">
    <name type="scientific">Riccia sorocarpa</name>
    <dbReference type="NCBI Taxonomy" id="122646"/>
    <lineage>
        <taxon>Eukaryota</taxon>
        <taxon>Viridiplantae</taxon>
        <taxon>Streptophyta</taxon>
        <taxon>Embryophyta</taxon>
        <taxon>Marchantiophyta</taxon>
        <taxon>Marchantiopsida</taxon>
        <taxon>Marchantiidae</taxon>
        <taxon>Marchantiales</taxon>
        <taxon>Ricciaceae</taxon>
        <taxon>Riccia</taxon>
    </lineage>
</organism>
<feature type="compositionally biased region" description="Acidic residues" evidence="1">
    <location>
        <begin position="295"/>
        <end position="311"/>
    </location>
</feature>